<feature type="transmembrane region" description="Helical" evidence="1">
    <location>
        <begin position="37"/>
        <end position="64"/>
    </location>
</feature>
<dbReference type="AlphaFoldDB" id="A0AAE2EIY1"/>
<accession>A0AAE2EIY1</accession>
<dbReference type="EMBL" id="LAEW01000001">
    <property type="protein sequence ID" value="KJQ46498.1"/>
    <property type="molecule type" value="Genomic_DNA"/>
</dbReference>
<proteinExistence type="predicted"/>
<keyword evidence="1" id="KW-0472">Membrane</keyword>
<dbReference type="InterPro" id="IPR053647">
    <property type="entry name" value="Riboflavin_Transporter_RibV"/>
</dbReference>
<keyword evidence="1" id="KW-0812">Transmembrane</keyword>
<gene>
    <name evidence="2" type="ORF">TS59_0999</name>
</gene>
<name>A0AAE2EIY1_MYCMY</name>
<reference evidence="2 3" key="1">
    <citation type="submission" date="2015-02" db="EMBL/GenBank/DDBJ databases">
        <title>Mycoplasma mycoides subsp. mycoides strain:B237 Genome sequencing.</title>
        <authorList>
            <person name="Fischer A."/>
            <person name="Santana-Cruz I."/>
            <person name="Schieck E."/>
            <person name="Gourle H."/>
            <person name="Lambert M."/>
            <person name="Nadendla S."/>
            <person name="Miller R.A."/>
            <person name="Weber J."/>
            <person name="Bongcam-Rudloff E."/>
            <person name="Vashee S."/>
            <person name="Frey J."/>
            <person name="Jores J."/>
        </authorList>
    </citation>
    <scope>NUCLEOTIDE SEQUENCE [LARGE SCALE GENOMIC DNA]</scope>
    <source>
        <strain evidence="2 3">B237</strain>
    </source>
</reference>
<feature type="transmembrane region" description="Helical" evidence="1">
    <location>
        <begin position="76"/>
        <end position="100"/>
    </location>
</feature>
<feature type="transmembrane region" description="Helical" evidence="1">
    <location>
        <begin position="145"/>
        <end position="170"/>
    </location>
</feature>
<feature type="transmembrane region" description="Helical" evidence="1">
    <location>
        <begin position="190"/>
        <end position="213"/>
    </location>
</feature>
<comment type="caution">
    <text evidence="2">The sequence shown here is derived from an EMBL/GenBank/DDBJ whole genome shotgun (WGS) entry which is preliminary data.</text>
</comment>
<evidence type="ECO:0000256" key="1">
    <source>
        <dbReference type="SAM" id="Phobius"/>
    </source>
</evidence>
<dbReference type="NCBIfam" id="NF043064">
    <property type="entry name" value="MMSYN1_0877"/>
    <property type="match status" value="1"/>
</dbReference>
<keyword evidence="1" id="KW-1133">Transmembrane helix</keyword>
<dbReference type="Proteomes" id="UP000033624">
    <property type="component" value="Unassembled WGS sequence"/>
</dbReference>
<feature type="transmembrane region" description="Helical" evidence="1">
    <location>
        <begin position="112"/>
        <end position="133"/>
    </location>
</feature>
<dbReference type="Gene3D" id="1.10.1760.20">
    <property type="match status" value="1"/>
</dbReference>
<protein>
    <submittedName>
        <fullName evidence="2">Membrane protein</fullName>
    </submittedName>
</protein>
<evidence type="ECO:0000313" key="3">
    <source>
        <dbReference type="Proteomes" id="UP000033624"/>
    </source>
</evidence>
<organism evidence="2 3">
    <name type="scientific">Mycoplasma mycoides subsp. mycoides</name>
    <dbReference type="NCBI Taxonomy" id="2103"/>
    <lineage>
        <taxon>Bacteria</taxon>
        <taxon>Bacillati</taxon>
        <taxon>Mycoplasmatota</taxon>
        <taxon>Mollicutes</taxon>
        <taxon>Mycoplasmataceae</taxon>
        <taxon>Mycoplasma</taxon>
    </lineage>
</organism>
<evidence type="ECO:0000313" key="2">
    <source>
        <dbReference type="EMBL" id="KJQ46498.1"/>
    </source>
</evidence>
<sequence length="226" mass="25674">MITCKEKKDNNLELQKDKKIKRVQSLRQYFLLSTNKIALLATLLALQILLTLFFKYVMGALVIFPSAPYLKLEINYWVSTVVLTATNLFWSLIFTIASVWMRLLLGSEPIGLLSLMLVDSSAIIGFATVFYIVKKMFIESNKSEAFAKFEILFVIFASAIATLFGGLVAYISNATFIFDLYKVPKPFGPILAVTFMFTIIKLVVNHAIFCIIYKRVKVLIKKIIRS</sequence>
<dbReference type="RefSeq" id="WP_045596667.1">
    <property type="nucleotide sequence ID" value="NZ_CP143997.1"/>
</dbReference>